<proteinExistence type="predicted"/>
<gene>
    <name evidence="3" type="ORF">CcCBS67573_g01666</name>
</gene>
<dbReference type="AlphaFoldDB" id="A0A507FP19"/>
<dbReference type="SUPFAM" id="SSF55120">
    <property type="entry name" value="Pseudouridine synthase"/>
    <property type="match status" value="1"/>
</dbReference>
<evidence type="ECO:0000259" key="2">
    <source>
        <dbReference type="Pfam" id="PF00849"/>
    </source>
</evidence>
<dbReference type="PANTHER" id="PTHR21600:SF40">
    <property type="entry name" value="PSEUDOURIDYLATE SYNTHASE RPUSD2"/>
    <property type="match status" value="1"/>
</dbReference>
<dbReference type="PANTHER" id="PTHR21600">
    <property type="entry name" value="MITOCHONDRIAL RNA PSEUDOURIDINE SYNTHASE"/>
    <property type="match status" value="1"/>
</dbReference>
<protein>
    <recommendedName>
        <fullName evidence="2">Pseudouridine synthase RsuA/RluA-like domain-containing protein</fullName>
    </recommendedName>
</protein>
<feature type="compositionally biased region" description="Basic and acidic residues" evidence="1">
    <location>
        <begin position="286"/>
        <end position="307"/>
    </location>
</feature>
<feature type="compositionally biased region" description="Polar residues" evidence="1">
    <location>
        <begin position="308"/>
        <end position="328"/>
    </location>
</feature>
<sequence length="381" mass="43247">MFTIDKAAGLRRVLPYNYTYRINAKGRWFSRSLVDVFTEEFKDQPREYYAIMGDYEGSIDMSDEAIRIVYEDKDLVVVDKPASIPVHPTGRYNHNTITGILKSKEFGYKDVFPVNRLDRLTSGILLLALNKEKASQLSKSFTDRAMQKTYLCRVRGDFPDGAVTCSEPIKVVTNSQGINTVSPDGLPSETEFSKISFDGKTSLVNQKLDECIRYASICSFLDFLLQTIPFMRMKRTGVSKIFHHHTISKSDRLSTRGKELAKGGGADASEVSKRIKSIKFKRMLGEDKVESSDGRNHEKRFKSDHDSASSNPETLQSRSHQNVNSNEANAVDKDNEDPFPCPWCISPIPDPPEHEMSIFLHAWKYNGDGWAYETEKPEWAK</sequence>
<feature type="region of interest" description="Disordered" evidence="1">
    <location>
        <begin position="286"/>
        <end position="336"/>
    </location>
</feature>
<keyword evidence="4" id="KW-1185">Reference proteome</keyword>
<reference evidence="3 4" key="1">
    <citation type="journal article" date="2019" name="Sci. Rep.">
        <title>Comparative genomics of chytrid fungi reveal insights into the obligate biotrophic and pathogenic lifestyle of Synchytrium endobioticum.</title>
        <authorList>
            <person name="van de Vossenberg B.T.L.H."/>
            <person name="Warris S."/>
            <person name="Nguyen H.D.T."/>
            <person name="van Gent-Pelzer M.P.E."/>
            <person name="Joly D.L."/>
            <person name="van de Geest H.C."/>
            <person name="Bonants P.J.M."/>
            <person name="Smith D.S."/>
            <person name="Levesque C.A."/>
            <person name="van der Lee T.A.J."/>
        </authorList>
    </citation>
    <scope>NUCLEOTIDE SEQUENCE [LARGE SCALE GENOMIC DNA]</scope>
    <source>
        <strain evidence="3 4">CBS 675.73</strain>
    </source>
</reference>
<name>A0A507FP19_9FUNG</name>
<dbReference type="InterPro" id="IPR006145">
    <property type="entry name" value="PsdUridine_synth_RsuA/RluA"/>
</dbReference>
<organism evidence="3 4">
    <name type="scientific">Chytriomyces confervae</name>
    <dbReference type="NCBI Taxonomy" id="246404"/>
    <lineage>
        <taxon>Eukaryota</taxon>
        <taxon>Fungi</taxon>
        <taxon>Fungi incertae sedis</taxon>
        <taxon>Chytridiomycota</taxon>
        <taxon>Chytridiomycota incertae sedis</taxon>
        <taxon>Chytridiomycetes</taxon>
        <taxon>Chytridiales</taxon>
        <taxon>Chytriomycetaceae</taxon>
        <taxon>Chytriomyces</taxon>
    </lineage>
</organism>
<dbReference type="GO" id="GO:0000455">
    <property type="term" value="P:enzyme-directed rRNA pseudouridine synthesis"/>
    <property type="evidence" value="ECO:0007669"/>
    <property type="project" value="TreeGrafter"/>
</dbReference>
<dbReference type="STRING" id="246404.A0A507FP19"/>
<dbReference type="OrthoDB" id="424794at2759"/>
<dbReference type="GO" id="GO:0009982">
    <property type="term" value="F:pseudouridine synthase activity"/>
    <property type="evidence" value="ECO:0007669"/>
    <property type="project" value="InterPro"/>
</dbReference>
<evidence type="ECO:0000313" key="4">
    <source>
        <dbReference type="Proteomes" id="UP000320333"/>
    </source>
</evidence>
<dbReference type="Proteomes" id="UP000320333">
    <property type="component" value="Unassembled WGS sequence"/>
</dbReference>
<dbReference type="InterPro" id="IPR006224">
    <property type="entry name" value="PsdUridine_synth_RluA-like_CS"/>
</dbReference>
<dbReference type="InterPro" id="IPR050188">
    <property type="entry name" value="RluA_PseudoU_synthase"/>
</dbReference>
<dbReference type="Pfam" id="PF00849">
    <property type="entry name" value="PseudoU_synth_2"/>
    <property type="match status" value="1"/>
</dbReference>
<dbReference type="InterPro" id="IPR020103">
    <property type="entry name" value="PsdUridine_synth_cat_dom_sf"/>
</dbReference>
<dbReference type="Gene3D" id="3.30.2350.10">
    <property type="entry name" value="Pseudouridine synthase"/>
    <property type="match status" value="1"/>
</dbReference>
<evidence type="ECO:0000313" key="3">
    <source>
        <dbReference type="EMBL" id="TPX77076.1"/>
    </source>
</evidence>
<evidence type="ECO:0000256" key="1">
    <source>
        <dbReference type="SAM" id="MobiDB-lite"/>
    </source>
</evidence>
<accession>A0A507FP19</accession>
<dbReference type="PROSITE" id="PS01129">
    <property type="entry name" value="PSI_RLU"/>
    <property type="match status" value="1"/>
</dbReference>
<dbReference type="GO" id="GO:0003723">
    <property type="term" value="F:RNA binding"/>
    <property type="evidence" value="ECO:0007669"/>
    <property type="project" value="InterPro"/>
</dbReference>
<dbReference type="EMBL" id="QEAP01000029">
    <property type="protein sequence ID" value="TPX77076.1"/>
    <property type="molecule type" value="Genomic_DNA"/>
</dbReference>
<feature type="domain" description="Pseudouridine synthase RsuA/RluA-like" evidence="2">
    <location>
        <begin position="74"/>
        <end position="208"/>
    </location>
</feature>
<comment type="caution">
    <text evidence="3">The sequence shown here is derived from an EMBL/GenBank/DDBJ whole genome shotgun (WGS) entry which is preliminary data.</text>
</comment>